<sequence length="86" mass="9664">MLTRRESHLAVVEARSVLLGKLTISTRCGVECGLNNCLKTIAIVRMYIRCILLNILCGIEGAIVILGKFRAARKELFSQELMRQML</sequence>
<reference evidence="2 3" key="1">
    <citation type="submission" date="2024-09" db="EMBL/GenBank/DDBJ databases">
        <title>Floridaenema gen nov. (Aerosakkonemataceae, Aerosakkonematales ord. nov., Cyanobacteria) from benthic tropical and subtropical fresh waters, with the description of four new species.</title>
        <authorList>
            <person name="Moretto J.A."/>
            <person name="Berthold D.E."/>
            <person name="Lefler F.W."/>
            <person name="Huang I.-S."/>
            <person name="Laughinghouse H. IV."/>
        </authorList>
    </citation>
    <scope>NUCLEOTIDE SEQUENCE [LARGE SCALE GENOMIC DNA]</scope>
    <source>
        <strain evidence="2 3">BLCC-F46</strain>
    </source>
</reference>
<keyword evidence="1" id="KW-0472">Membrane</keyword>
<organism evidence="2 3">
    <name type="scientific">Floridaenema aerugineum BLCC-F46</name>
    <dbReference type="NCBI Taxonomy" id="3153654"/>
    <lineage>
        <taxon>Bacteria</taxon>
        <taxon>Bacillati</taxon>
        <taxon>Cyanobacteriota</taxon>
        <taxon>Cyanophyceae</taxon>
        <taxon>Oscillatoriophycideae</taxon>
        <taxon>Aerosakkonematales</taxon>
        <taxon>Aerosakkonemataceae</taxon>
        <taxon>Floridanema</taxon>
        <taxon>Floridanema aerugineum</taxon>
    </lineage>
</organism>
<keyword evidence="3" id="KW-1185">Reference proteome</keyword>
<evidence type="ECO:0000313" key="3">
    <source>
        <dbReference type="Proteomes" id="UP001576774"/>
    </source>
</evidence>
<evidence type="ECO:0000256" key="1">
    <source>
        <dbReference type="SAM" id="Phobius"/>
    </source>
</evidence>
<feature type="transmembrane region" description="Helical" evidence="1">
    <location>
        <begin position="46"/>
        <end position="66"/>
    </location>
</feature>
<name>A0ABV4WYG6_9CYAN</name>
<evidence type="ECO:0000313" key="2">
    <source>
        <dbReference type="EMBL" id="MFB2875331.1"/>
    </source>
</evidence>
<proteinExistence type="predicted"/>
<accession>A0ABV4WYG6</accession>
<keyword evidence="1" id="KW-1133">Transmembrane helix</keyword>
<dbReference type="RefSeq" id="WP_413268497.1">
    <property type="nucleotide sequence ID" value="NZ_JBHFNQ010000005.1"/>
</dbReference>
<keyword evidence="1" id="KW-0812">Transmembrane</keyword>
<protein>
    <submittedName>
        <fullName evidence="2">Uncharacterized protein</fullName>
    </submittedName>
</protein>
<dbReference type="EMBL" id="JBHFNQ010000005">
    <property type="protein sequence ID" value="MFB2875331.1"/>
    <property type="molecule type" value="Genomic_DNA"/>
</dbReference>
<gene>
    <name evidence="2" type="ORF">ACE1CC_00410</name>
</gene>
<comment type="caution">
    <text evidence="2">The sequence shown here is derived from an EMBL/GenBank/DDBJ whole genome shotgun (WGS) entry which is preliminary data.</text>
</comment>
<dbReference type="Proteomes" id="UP001576774">
    <property type="component" value="Unassembled WGS sequence"/>
</dbReference>